<evidence type="ECO:0000313" key="2">
    <source>
        <dbReference type="EMBL" id="MBL1099412.1"/>
    </source>
</evidence>
<name>A0ABS1NHM8_9ACTN</name>
<feature type="compositionally biased region" description="Low complexity" evidence="1">
    <location>
        <begin position="64"/>
        <end position="85"/>
    </location>
</feature>
<feature type="compositionally biased region" description="Low complexity" evidence="1">
    <location>
        <begin position="44"/>
        <end position="56"/>
    </location>
</feature>
<evidence type="ECO:0008006" key="4">
    <source>
        <dbReference type="Google" id="ProtNLM"/>
    </source>
</evidence>
<reference evidence="2 3" key="1">
    <citation type="submission" date="2021-01" db="EMBL/GenBank/DDBJ databases">
        <title>WGS of actinomycetes isolated from Thailand.</title>
        <authorList>
            <person name="Thawai C."/>
        </authorList>
    </citation>
    <scope>NUCLEOTIDE SEQUENCE [LARGE SCALE GENOMIC DNA]</scope>
    <source>
        <strain evidence="2 3">CA1R205</strain>
    </source>
</reference>
<dbReference type="EMBL" id="JAERRF010000013">
    <property type="protein sequence ID" value="MBL1099412.1"/>
    <property type="molecule type" value="Genomic_DNA"/>
</dbReference>
<evidence type="ECO:0000313" key="3">
    <source>
        <dbReference type="Proteomes" id="UP000634229"/>
    </source>
</evidence>
<feature type="region of interest" description="Disordered" evidence="1">
    <location>
        <begin position="26"/>
        <end position="99"/>
    </location>
</feature>
<comment type="caution">
    <text evidence="2">The sequence shown here is derived from an EMBL/GenBank/DDBJ whole genome shotgun (WGS) entry which is preliminary data.</text>
</comment>
<proteinExistence type="predicted"/>
<feature type="compositionally biased region" description="Gly residues" evidence="1">
    <location>
        <begin position="29"/>
        <end position="43"/>
    </location>
</feature>
<organism evidence="2 3">
    <name type="scientific">Streptomyces coffeae</name>
    <dbReference type="NCBI Taxonomy" id="621382"/>
    <lineage>
        <taxon>Bacteria</taxon>
        <taxon>Bacillati</taxon>
        <taxon>Actinomycetota</taxon>
        <taxon>Actinomycetes</taxon>
        <taxon>Kitasatosporales</taxon>
        <taxon>Streptomycetaceae</taxon>
        <taxon>Streptomyces</taxon>
    </lineage>
</organism>
<protein>
    <recommendedName>
        <fullName evidence="4">Ig-like domain-containing protein</fullName>
    </recommendedName>
</protein>
<dbReference type="Proteomes" id="UP000634229">
    <property type="component" value="Unassembled WGS sequence"/>
</dbReference>
<feature type="compositionally biased region" description="Polar residues" evidence="1">
    <location>
        <begin position="89"/>
        <end position="99"/>
    </location>
</feature>
<accession>A0ABS1NHM8</accession>
<dbReference type="PROSITE" id="PS51257">
    <property type="entry name" value="PROKAR_LIPOPROTEIN"/>
    <property type="match status" value="1"/>
</dbReference>
<keyword evidence="3" id="KW-1185">Reference proteome</keyword>
<gene>
    <name evidence="2" type="ORF">JK363_22630</name>
</gene>
<dbReference type="RefSeq" id="WP_201876827.1">
    <property type="nucleotide sequence ID" value="NZ_JAERRF010000013.1"/>
</dbReference>
<sequence>MHRRSVRLLAVTLIGLMALTGCGKKGRSHGGGLGGLGSGGSGGDSPASDPSGLPSGVPTDLPSGAPSYTPGYPTPSSSYSYSAPPTYNPDATNETSGTNCRYDQSTGQFKYDVKVTNTDSSRSFRYSISVKWNDYADDGLLGYDSQDVTVLPGQSETFTATAGYTITKRTQYTCQISLASKYTTS</sequence>
<evidence type="ECO:0000256" key="1">
    <source>
        <dbReference type="SAM" id="MobiDB-lite"/>
    </source>
</evidence>